<evidence type="ECO:0000256" key="1">
    <source>
        <dbReference type="SAM" id="MobiDB-lite"/>
    </source>
</evidence>
<dbReference type="Pfam" id="PF15319">
    <property type="entry name" value="RHINO"/>
    <property type="match status" value="1"/>
</dbReference>
<dbReference type="OrthoDB" id="9942438at2759"/>
<dbReference type="GO" id="GO:0071479">
    <property type="term" value="P:cellular response to ionizing radiation"/>
    <property type="evidence" value="ECO:0007669"/>
    <property type="project" value="InterPro"/>
</dbReference>
<dbReference type="PANTHER" id="PTHR35541">
    <property type="entry name" value="RAD9, HUS1, RAD1-INTERACTING NUCLEAR ORPHAN PROTEIN 1"/>
    <property type="match status" value="1"/>
</dbReference>
<dbReference type="AlphaFoldDB" id="A0A3Q2Q0W8"/>
<dbReference type="Proteomes" id="UP000265000">
    <property type="component" value="Unplaced"/>
</dbReference>
<dbReference type="GeneTree" id="ENSGT00730000112347"/>
<reference evidence="2" key="2">
    <citation type="submission" date="2025-09" db="UniProtKB">
        <authorList>
            <consortium name="Ensembl"/>
        </authorList>
    </citation>
    <scope>IDENTIFICATION</scope>
</reference>
<proteinExistence type="predicted"/>
<sequence>MPRKATKADKPALQFVERPAGGARLRNVPEVRAAVNPKDFFSETQTHNSSDLNAWVNPQFDCSAAAAPPKRRGRRRCQTATSLVDRCSQLSRKNSTCKYPSLSFHIGLKNNSQQQSRSTSTTKGAGSKVKNQARESVCRSKRTVSIGGYSDAPKRQLAKVREGNGGTLSEGAASDITRLDQLGAQPKEATIRCDVPAEGASTPASTKLITTEVNSVCLPPDVDTPKMNCFSPPPELLLFNQPPCSSPPDTLVADTPERDYGVKVTWRRRKGLMMILKERGHLSESDTLSHC</sequence>
<keyword evidence="3" id="KW-1185">Reference proteome</keyword>
<dbReference type="Ensembl" id="ENSFHET00000034946.1">
    <property type="protein sequence ID" value="ENSFHEP00000019841.1"/>
    <property type="gene ID" value="ENSFHEG00000021747.1"/>
</dbReference>
<evidence type="ECO:0000313" key="3">
    <source>
        <dbReference type="Proteomes" id="UP000265000"/>
    </source>
</evidence>
<protein>
    <submittedName>
        <fullName evidence="2">RAD9-HUS1-RAD1 interacting nuclear orphan 1</fullName>
    </submittedName>
</protein>
<dbReference type="CTD" id="83695"/>
<dbReference type="GeneID" id="105937606"/>
<dbReference type="GO" id="GO:0000725">
    <property type="term" value="P:recombinational repair"/>
    <property type="evidence" value="ECO:0007669"/>
    <property type="project" value="TreeGrafter"/>
</dbReference>
<dbReference type="STRING" id="8078.ENSFHEP00000019841"/>
<dbReference type="InterPro" id="IPR029293">
    <property type="entry name" value="RHNO1"/>
</dbReference>
<evidence type="ECO:0000313" key="2">
    <source>
        <dbReference type="Ensembl" id="ENSFHEP00000019841.1"/>
    </source>
</evidence>
<organism evidence="2 3">
    <name type="scientific">Fundulus heteroclitus</name>
    <name type="common">Killifish</name>
    <name type="synonym">Mummichog</name>
    <dbReference type="NCBI Taxonomy" id="8078"/>
    <lineage>
        <taxon>Eukaryota</taxon>
        <taxon>Metazoa</taxon>
        <taxon>Chordata</taxon>
        <taxon>Craniata</taxon>
        <taxon>Vertebrata</taxon>
        <taxon>Euteleostomi</taxon>
        <taxon>Actinopterygii</taxon>
        <taxon>Neopterygii</taxon>
        <taxon>Teleostei</taxon>
        <taxon>Neoteleostei</taxon>
        <taxon>Acanthomorphata</taxon>
        <taxon>Ovalentaria</taxon>
        <taxon>Atherinomorphae</taxon>
        <taxon>Cyprinodontiformes</taxon>
        <taxon>Fundulidae</taxon>
        <taxon>Fundulus</taxon>
    </lineage>
</organism>
<name>A0A3Q2Q0W8_FUNHE</name>
<feature type="compositionally biased region" description="Low complexity" evidence="1">
    <location>
        <begin position="112"/>
        <end position="122"/>
    </location>
</feature>
<dbReference type="GO" id="GO:0000077">
    <property type="term" value="P:DNA damage checkpoint signaling"/>
    <property type="evidence" value="ECO:0007669"/>
    <property type="project" value="InterPro"/>
</dbReference>
<reference evidence="2" key="1">
    <citation type="submission" date="2025-08" db="UniProtKB">
        <authorList>
            <consortium name="Ensembl"/>
        </authorList>
    </citation>
    <scope>IDENTIFICATION</scope>
</reference>
<dbReference type="GO" id="GO:0005634">
    <property type="term" value="C:nucleus"/>
    <property type="evidence" value="ECO:0007669"/>
    <property type="project" value="InterPro"/>
</dbReference>
<dbReference type="GO" id="GO:0005694">
    <property type="term" value="C:chromosome"/>
    <property type="evidence" value="ECO:0007669"/>
    <property type="project" value="TreeGrafter"/>
</dbReference>
<dbReference type="PANTHER" id="PTHR35541:SF1">
    <property type="entry name" value="RAD9, HUS1, RAD1-INTERACTING NUCLEAR ORPHAN PROTEIN 1"/>
    <property type="match status" value="1"/>
</dbReference>
<accession>A0A3Q2Q0W8</accession>
<feature type="region of interest" description="Disordered" evidence="1">
    <location>
        <begin position="108"/>
        <end position="137"/>
    </location>
</feature>